<proteinExistence type="predicted"/>
<dbReference type="AlphaFoldDB" id="A0A8D9NZF0"/>
<sequence length="34" mass="3916">MIQPMNIMNIFATDIKGKHIKSQQGHYINMGNKI</sequence>
<name>A0A8D9NZF0_PARDI</name>
<reference evidence="1 2" key="1">
    <citation type="submission" date="2015-09" db="EMBL/GenBank/DDBJ databases">
        <authorList>
            <consortium name="Pathogen Informatics"/>
        </authorList>
    </citation>
    <scope>NUCLEOTIDE SEQUENCE [LARGE SCALE GENOMIC DNA]</scope>
    <source>
        <strain evidence="1 2">2789STDY5608822</strain>
    </source>
</reference>
<dbReference type="Proteomes" id="UP000095455">
    <property type="component" value="Unassembled WGS sequence"/>
</dbReference>
<evidence type="ECO:0000313" key="2">
    <source>
        <dbReference type="Proteomes" id="UP000095455"/>
    </source>
</evidence>
<comment type="caution">
    <text evidence="1">The sequence shown here is derived from an EMBL/GenBank/DDBJ whole genome shotgun (WGS) entry which is preliminary data.</text>
</comment>
<evidence type="ECO:0000313" key="1">
    <source>
        <dbReference type="EMBL" id="CUN41373.1"/>
    </source>
</evidence>
<gene>
    <name evidence="1" type="ORF">ERS852380_00291</name>
</gene>
<organism evidence="1 2">
    <name type="scientific">Parabacteroides distasonis</name>
    <dbReference type="NCBI Taxonomy" id="823"/>
    <lineage>
        <taxon>Bacteria</taxon>
        <taxon>Pseudomonadati</taxon>
        <taxon>Bacteroidota</taxon>
        <taxon>Bacteroidia</taxon>
        <taxon>Bacteroidales</taxon>
        <taxon>Tannerellaceae</taxon>
        <taxon>Parabacteroides</taxon>
    </lineage>
</organism>
<accession>A0A8D9NZF0</accession>
<dbReference type="EMBL" id="CYYK01000001">
    <property type="protein sequence ID" value="CUN41373.1"/>
    <property type="molecule type" value="Genomic_DNA"/>
</dbReference>
<protein>
    <submittedName>
        <fullName evidence="1">Uncharacterized protein</fullName>
    </submittedName>
</protein>